<organism evidence="1 2">
    <name type="scientific">Klebsiella electrica</name>
    <dbReference type="NCBI Taxonomy" id="1259973"/>
    <lineage>
        <taxon>Bacteria</taxon>
        <taxon>Pseudomonadati</taxon>
        <taxon>Pseudomonadota</taxon>
        <taxon>Gammaproteobacteria</taxon>
        <taxon>Enterobacterales</taxon>
        <taxon>Enterobacteriaceae</taxon>
        <taxon>Klebsiella/Raoultella group</taxon>
        <taxon>Klebsiella</taxon>
    </lineage>
</organism>
<name>A0AAJ5QQU1_9ENTR</name>
<keyword evidence="2" id="KW-1185">Reference proteome</keyword>
<dbReference type="RefSeq" id="WP_131050085.1">
    <property type="nucleotide sequence ID" value="NZ_CP041247.1"/>
</dbReference>
<dbReference type="EMBL" id="CP112887">
    <property type="protein sequence ID" value="WBW59278.1"/>
    <property type="molecule type" value="Genomic_DNA"/>
</dbReference>
<reference evidence="1 2" key="1">
    <citation type="journal article" date="2023" name="Microbiol. Resour. Announc.">
        <title>Complete Genome Sequence of the First Colistin-Resistant Raoultella electrica Strain.</title>
        <authorList>
            <person name="Aldeia C."/>
            <person name="Campos-Madueno E.I."/>
            <person name="Sendi P."/>
            <person name="Endimiani A."/>
        </authorList>
    </citation>
    <scope>NUCLEOTIDE SEQUENCE [LARGE SCALE GENOMIC DNA]</scope>
    <source>
        <strain evidence="1 2">S2-IND-01-C</strain>
    </source>
</reference>
<dbReference type="Proteomes" id="UP001210130">
    <property type="component" value="Chromosome"/>
</dbReference>
<dbReference type="AlphaFoldDB" id="A0AAJ5QQU1"/>
<evidence type="ECO:0000313" key="2">
    <source>
        <dbReference type="Proteomes" id="UP001210130"/>
    </source>
</evidence>
<gene>
    <name evidence="1" type="ORF">OR613_14620</name>
</gene>
<protein>
    <submittedName>
        <fullName evidence="1">DUF2913 family protein</fullName>
    </submittedName>
</protein>
<dbReference type="Pfam" id="PF11140">
    <property type="entry name" value="DUF2913"/>
    <property type="match status" value="1"/>
</dbReference>
<evidence type="ECO:0000313" key="1">
    <source>
        <dbReference type="EMBL" id="WBW59278.1"/>
    </source>
</evidence>
<dbReference type="InterPro" id="IPR021316">
    <property type="entry name" value="DUF2913"/>
</dbReference>
<proteinExistence type="predicted"/>
<accession>A0AAJ5QQU1</accession>
<sequence>MNNSRPDINHQQKMADTEHFLWCALIALHLSRIDGKTPSPLMEHIFLQNWLVTAKKQRRFPQTVAKDIDYLIQLSRDLGPSAKLGQRLDTLWKTSIIRPQEDSPLSRLTRVIRILKCQGWSDITLKQRSWTAVKHVDINTEAPAIFILGIDLVECFSDAGDLTKSMDILSTGDADILFNAFKTEGLTIKMHPKKQSYFTIEN</sequence>